<dbReference type="PANTHER" id="PTHR37349">
    <property type="entry name" value="TESTIS-EXPRESSED PROTEIN 12"/>
    <property type="match status" value="1"/>
</dbReference>
<evidence type="ECO:0000256" key="1">
    <source>
        <dbReference type="SAM" id="MobiDB-lite"/>
    </source>
</evidence>
<gene>
    <name evidence="2" type="ORF">KC01_LOCUS3089</name>
</gene>
<dbReference type="EMBL" id="OZ035832">
    <property type="protein sequence ID" value="CAL1570878.1"/>
    <property type="molecule type" value="Genomic_DNA"/>
</dbReference>
<feature type="region of interest" description="Disordered" evidence="1">
    <location>
        <begin position="1"/>
        <end position="58"/>
    </location>
</feature>
<sequence length="138" mass="15372">MKEAEQMSAKPLFSSTPRPSPVNKRPANSQGPNEETTQKMDSRPVVEKSPPKKRSCKLSTVDPAHLLEAETADASCVISQLFKNFADVLSEKAAADISMMQELEGIVTEARNLEGYLKEKKHLLREKLSFISDKLIEQ</sequence>
<dbReference type="Proteomes" id="UP001497482">
    <property type="component" value="Chromosome 10"/>
</dbReference>
<reference evidence="2 3" key="1">
    <citation type="submission" date="2024-04" db="EMBL/GenBank/DDBJ databases">
        <authorList>
            <person name="Waldvogel A.-M."/>
            <person name="Schoenle A."/>
        </authorList>
    </citation>
    <scope>NUCLEOTIDE SEQUENCE [LARGE SCALE GENOMIC DNA]</scope>
</reference>
<dbReference type="PANTHER" id="PTHR37349:SF1">
    <property type="entry name" value="TESTIS-EXPRESSED PROTEIN 12"/>
    <property type="match status" value="1"/>
</dbReference>
<name>A0AAV2J3Q8_KNICA</name>
<evidence type="ECO:0008006" key="4">
    <source>
        <dbReference type="Google" id="ProtNLM"/>
    </source>
</evidence>
<feature type="compositionally biased region" description="Polar residues" evidence="1">
    <location>
        <begin position="26"/>
        <end position="35"/>
    </location>
</feature>
<dbReference type="InterPro" id="IPR029193">
    <property type="entry name" value="TEX12"/>
</dbReference>
<proteinExistence type="predicted"/>
<protein>
    <recommendedName>
        <fullName evidence="4">Testis-expressed protein 12</fullName>
    </recommendedName>
</protein>
<accession>A0AAV2J3Q8</accession>
<dbReference type="Pfam" id="PF15219">
    <property type="entry name" value="TEX12"/>
    <property type="match status" value="1"/>
</dbReference>
<keyword evidence="3" id="KW-1185">Reference proteome</keyword>
<evidence type="ECO:0000313" key="2">
    <source>
        <dbReference type="EMBL" id="CAL1570878.1"/>
    </source>
</evidence>
<dbReference type="AlphaFoldDB" id="A0AAV2J3Q8"/>
<organism evidence="2 3">
    <name type="scientific">Knipowitschia caucasica</name>
    <name type="common">Caucasian dwarf goby</name>
    <name type="synonym">Pomatoschistus caucasicus</name>
    <dbReference type="NCBI Taxonomy" id="637954"/>
    <lineage>
        <taxon>Eukaryota</taxon>
        <taxon>Metazoa</taxon>
        <taxon>Chordata</taxon>
        <taxon>Craniata</taxon>
        <taxon>Vertebrata</taxon>
        <taxon>Euteleostomi</taxon>
        <taxon>Actinopterygii</taxon>
        <taxon>Neopterygii</taxon>
        <taxon>Teleostei</taxon>
        <taxon>Neoteleostei</taxon>
        <taxon>Acanthomorphata</taxon>
        <taxon>Gobiaria</taxon>
        <taxon>Gobiiformes</taxon>
        <taxon>Gobioidei</taxon>
        <taxon>Gobiidae</taxon>
        <taxon>Gobiinae</taxon>
        <taxon>Knipowitschia</taxon>
    </lineage>
</organism>
<evidence type="ECO:0000313" key="3">
    <source>
        <dbReference type="Proteomes" id="UP001497482"/>
    </source>
</evidence>
<feature type="compositionally biased region" description="Basic and acidic residues" evidence="1">
    <location>
        <begin position="36"/>
        <end position="50"/>
    </location>
</feature>